<accession>A0A564YW29</accession>
<gene>
    <name evidence="1" type="ORF">WMSIL1_LOCUS10096</name>
</gene>
<evidence type="ECO:0000313" key="1">
    <source>
        <dbReference type="EMBL" id="VUZ51380.1"/>
    </source>
</evidence>
<dbReference type="EMBL" id="CABIJS010000443">
    <property type="protein sequence ID" value="VUZ51380.1"/>
    <property type="molecule type" value="Genomic_DNA"/>
</dbReference>
<reference evidence="1 2" key="1">
    <citation type="submission" date="2019-07" db="EMBL/GenBank/DDBJ databases">
        <authorList>
            <person name="Jastrzebski P J."/>
            <person name="Paukszto L."/>
            <person name="Jastrzebski P J."/>
        </authorList>
    </citation>
    <scope>NUCLEOTIDE SEQUENCE [LARGE SCALE GENOMIC DNA]</scope>
    <source>
        <strain evidence="1 2">WMS-il1</strain>
    </source>
</reference>
<evidence type="ECO:0000313" key="2">
    <source>
        <dbReference type="Proteomes" id="UP000321570"/>
    </source>
</evidence>
<keyword evidence="2" id="KW-1185">Reference proteome</keyword>
<dbReference type="Proteomes" id="UP000321570">
    <property type="component" value="Unassembled WGS sequence"/>
</dbReference>
<organism evidence="1 2">
    <name type="scientific">Hymenolepis diminuta</name>
    <name type="common">Rat tapeworm</name>
    <dbReference type="NCBI Taxonomy" id="6216"/>
    <lineage>
        <taxon>Eukaryota</taxon>
        <taxon>Metazoa</taxon>
        <taxon>Spiralia</taxon>
        <taxon>Lophotrochozoa</taxon>
        <taxon>Platyhelminthes</taxon>
        <taxon>Cestoda</taxon>
        <taxon>Eucestoda</taxon>
        <taxon>Cyclophyllidea</taxon>
        <taxon>Hymenolepididae</taxon>
        <taxon>Hymenolepis</taxon>
    </lineage>
</organism>
<sequence length="100" mass="10929">MVMSDLVSTLCHVLGDVDSDSNLSCGLYTVGDDCSDRILPSVHTNCSPDTDVYKKDSLYESENRHKIGTLVYYYSDMCAVSEDAAAASGYLRTIGQFQIS</sequence>
<proteinExistence type="predicted"/>
<name>A0A564YW29_HYMDI</name>
<protein>
    <submittedName>
        <fullName evidence="1">Uncharacterized protein</fullName>
    </submittedName>
</protein>
<dbReference type="AlphaFoldDB" id="A0A564YW29"/>